<protein>
    <submittedName>
        <fullName evidence="4">Uncharacterized protein</fullName>
    </submittedName>
</protein>
<dbReference type="Pfam" id="PF25794">
    <property type="entry name" value="SACS"/>
    <property type="match status" value="1"/>
</dbReference>
<dbReference type="InterPro" id="IPR024975">
    <property type="entry name" value="NOV_C"/>
</dbReference>
<evidence type="ECO:0000259" key="2">
    <source>
        <dbReference type="Pfam" id="PF13020"/>
    </source>
</evidence>
<dbReference type="Proteomes" id="UP000285060">
    <property type="component" value="Unassembled WGS sequence"/>
</dbReference>
<dbReference type="PANTHER" id="PTHR32387:SF0">
    <property type="entry name" value="PROTEIN NO VEIN"/>
    <property type="match status" value="1"/>
</dbReference>
<gene>
    <name evidence="4" type="ORF">DYB32_005571</name>
</gene>
<dbReference type="VEuPathDB" id="FungiDB:H310_03690"/>
<dbReference type="InterPro" id="IPR058210">
    <property type="entry name" value="SACS/Nov_dom"/>
</dbReference>
<accession>A0A3R6WKU4</accession>
<proteinExistence type="predicted"/>
<evidence type="ECO:0000313" key="5">
    <source>
        <dbReference type="Proteomes" id="UP000285060"/>
    </source>
</evidence>
<reference evidence="4 5" key="1">
    <citation type="submission" date="2018-08" db="EMBL/GenBank/DDBJ databases">
        <title>Aphanomyces genome sequencing and annotation.</title>
        <authorList>
            <person name="Minardi D."/>
            <person name="Oidtmann B."/>
            <person name="Van Der Giezen M."/>
            <person name="Studholme D.J."/>
        </authorList>
    </citation>
    <scope>NUCLEOTIDE SEQUENCE [LARGE SCALE GENOMIC DNA]</scope>
    <source>
        <strain evidence="4 5">NJM0002</strain>
    </source>
</reference>
<keyword evidence="5" id="KW-1185">Reference proteome</keyword>
<feature type="region of interest" description="Disordered" evidence="1">
    <location>
        <begin position="245"/>
        <end position="268"/>
    </location>
</feature>
<dbReference type="EMBL" id="QUSY01000501">
    <property type="protein sequence ID" value="RHY28957.1"/>
    <property type="molecule type" value="Genomic_DNA"/>
</dbReference>
<feature type="domain" description="Protein NO VEIN C-terminal" evidence="2">
    <location>
        <begin position="1770"/>
        <end position="1850"/>
    </location>
</feature>
<feature type="domain" description="Sacsin/Nov" evidence="3">
    <location>
        <begin position="622"/>
        <end position="718"/>
    </location>
</feature>
<dbReference type="InterPro" id="IPR036890">
    <property type="entry name" value="HATPase_C_sf"/>
</dbReference>
<feature type="compositionally biased region" description="Polar residues" evidence="1">
    <location>
        <begin position="246"/>
        <end position="257"/>
    </location>
</feature>
<organism evidence="4 5">
    <name type="scientific">Aphanomyces invadans</name>
    <dbReference type="NCBI Taxonomy" id="157072"/>
    <lineage>
        <taxon>Eukaryota</taxon>
        <taxon>Sar</taxon>
        <taxon>Stramenopiles</taxon>
        <taxon>Oomycota</taxon>
        <taxon>Saprolegniomycetes</taxon>
        <taxon>Saprolegniales</taxon>
        <taxon>Verrucalvaceae</taxon>
        <taxon>Aphanomyces</taxon>
    </lineage>
</organism>
<dbReference type="PANTHER" id="PTHR32387">
    <property type="entry name" value="WU:FJ29H11"/>
    <property type="match status" value="1"/>
</dbReference>
<dbReference type="Pfam" id="PF13020">
    <property type="entry name" value="NOV_C"/>
    <property type="match status" value="1"/>
</dbReference>
<sequence>MRVRSFDDLNLGAPRMFAPIRQVLDLEHDLWEFVGLYVSLRAISTAHDAEIDFLAKHRVSTFSALGIGNTFAAAPAVVYHFNLPVATAVLPLTLKAVLTHLGEFRYLNQRHQDTGAFLAFVANKLAVPRGTVLGIHVQNLQRSMDLMRRIQTEERKQMNDIENDFRRDVAHTVFQLTKEKFSSENRELAVAAALASSKLDLPRGEQKANVSVKLESDVLNRVTVLDAHLDHLIGRYAHRLPKDTSHVISKQGQPQNRSDNKVAEDDEEEFLASLDRDLPLVVPHTSASVGLSSEQVNALWYQCRLVQNEFDHPESPSEGLQSLVHHALSVEDGRNHRHGTLKTSLTTAPYFSLYFTSPLTASVPPSNSMAVTALLEWIEAVPCLVDVEAAVQWQVHDHGPFVQFFITNFPHVPLLQLPSKRCVKLEPNATLAALAAVPTPAQPHTVATVYTSAFVQEHGRWNWNNVHQALESFVSSLCRNDVPPFVLRVVHFIPVELWRPLVPPLIKALAKAVPHPHQALALAAANDVADRSLLFRLGIALNISSWNSLATTRIPDMASISNDKAEPVEVVPSTDACRALIHDIRKHSFGIGLPATIETQAFLRLQQNRLERALQRLSAELYSTSTHFVLELLQNADDNVYDHSVAPCAEFVVREDAISFFCNESGFEPAHIRALCDVGASTKTMGMIGQKGIGFKSVFAVSDCPEIHSNGYHVRFDARSTPDNVRFILPHWIESPAAEYSNQPGTWFHLPMRDMSSTAAVAMLDSMEPSMLLFLNQLMSLTIQNRVAKTQVHYRKQWVAEERVQLHTNTHDVQAWHVHRREVAVPEAFAPRKGTTTRLELAFPLTHDESALCNQPVFAYLPVQTYGFKCIVQANFDLPSSREAILDNDWNQFLLAQFPTVFVDELVKLLPEFPHLIRMVPVDIAPPFHTMAHAVCRQLQDLPIIQTSSGQYVPPRHVVDQVETDPISDAFLWRHCRKHFIDPAFSQLMPPQLGRSLAEPNDDPPPTLMWLAAFMDLVATMNPMAAQLRPLHLFPVKIHPGSHDDVKAPQYALKSLEHSLFCPLDTAAADVPFADELNILHPDYMHALAPKTTRFLSVLGIKQLTTHDILQFHLLPLVSTKLDVSDHLKALRFCMHVHVEKPLPASLLGFVRRSIQAVTSKGDLVPLTSSDIFLEPAEFASPALLNHVTVVPYTSVATFSFLHACGVPVLLSLHHQPNANTIPGLSSVVASIAAASDAAAATSLMQYLDRHWTAQHSSTFAPTELQVLRAARWLPSSTLTSATTEGQLRRPHETYLNVPAGLKAFFPSPALLNHEFATALAVKFGLDVPDYLHLLQLDNVVHDTVVDCLLELKALATGQPDVLKGIQSVLSETPVLSVNNKRVRLTQTIWKPASACPDLVGLRPTFPKSLKSFFLQLGVPAKPSVAVAVATLQSMDVPDDQLPYLKYLADQPMDAMPREVSAIPFLTSTSGRKVAFDSDPLLADNEPSWWPLLMPDHSRPLVVTSHPDNTAFAGFWQFGITLVQDVRVNPQTWNTLLDNAMMQAEPGARAAVVQFLCFLLDTWSSPSGITISHLPTQRGTFEPFATVFATATTKIRHPQVVDVPVRYHDILAKVWGLAQLPVKTSVLFDSYGMHFGRSSRTENLRVEYETSSTPHDSTAGQRVTESRPVVLHECKNLYVSTPVDFALVVVTVASAMWTPLVANDVASYIDGSQHRQHPMLAPDSLKRQLFPIDLPLAKRPRPDLRHAHDADRFRPNLLTDQAKVAIGRVGEEYVYSLLRAEFPPDQVEWVNQVEETGLPYDICIHHASGGTEFIEVKSTSTYDKVVFEMSVQELEYATLKGSQYSIYRAFAIKPHGALHDSRVVRLRNPMTLLRHKKLQLSVVMTEEACNL</sequence>
<name>A0A3R6WKU4_9STRA</name>
<evidence type="ECO:0000313" key="4">
    <source>
        <dbReference type="EMBL" id="RHY28957.1"/>
    </source>
</evidence>
<dbReference type="SUPFAM" id="SSF55874">
    <property type="entry name" value="ATPase domain of HSP90 chaperone/DNA topoisomerase II/histidine kinase"/>
    <property type="match status" value="1"/>
</dbReference>
<dbReference type="InterPro" id="IPR052957">
    <property type="entry name" value="Auxin_embryo_med"/>
</dbReference>
<dbReference type="NCBIfam" id="NF047352">
    <property type="entry name" value="P_loop_sacsin"/>
    <property type="match status" value="1"/>
</dbReference>
<evidence type="ECO:0000259" key="3">
    <source>
        <dbReference type="Pfam" id="PF25794"/>
    </source>
</evidence>
<dbReference type="Gene3D" id="3.30.565.10">
    <property type="entry name" value="Histidine kinase-like ATPase, C-terminal domain"/>
    <property type="match status" value="1"/>
</dbReference>
<evidence type="ECO:0000256" key="1">
    <source>
        <dbReference type="SAM" id="MobiDB-lite"/>
    </source>
</evidence>
<comment type="caution">
    <text evidence="4">The sequence shown here is derived from an EMBL/GenBank/DDBJ whole genome shotgun (WGS) entry which is preliminary data.</text>
</comment>